<evidence type="ECO:0000256" key="1">
    <source>
        <dbReference type="SAM" id="MobiDB-lite"/>
    </source>
</evidence>
<keyword evidence="3" id="KW-1185">Reference proteome</keyword>
<protein>
    <submittedName>
        <fullName evidence="2">Uncharacterized protein</fullName>
    </submittedName>
</protein>
<gene>
    <name evidence="2" type="ORF">A3L04_08610</name>
</gene>
<accession>A0A2Z2N4X9</accession>
<feature type="region of interest" description="Disordered" evidence="1">
    <location>
        <begin position="25"/>
        <end position="58"/>
    </location>
</feature>
<proteinExistence type="predicted"/>
<name>A0A2Z2N4X9_9EURY</name>
<dbReference type="EMBL" id="CP015193">
    <property type="protein sequence ID" value="ASJ17125.1"/>
    <property type="molecule type" value="Genomic_DNA"/>
</dbReference>
<dbReference type="Proteomes" id="UP000250189">
    <property type="component" value="Chromosome"/>
</dbReference>
<dbReference type="AlphaFoldDB" id="A0A2Z2N4X9"/>
<sequence>MGVITPPFRGFIGLRAHHLLPSRVSAQLTGRPKVTPTRPSRQLSLEDHPQGSNFERTPIGVFLPMAGGHAKPALKTLLE</sequence>
<evidence type="ECO:0000313" key="3">
    <source>
        <dbReference type="Proteomes" id="UP000250189"/>
    </source>
</evidence>
<evidence type="ECO:0000313" key="2">
    <source>
        <dbReference type="EMBL" id="ASJ17125.1"/>
    </source>
</evidence>
<organism evidence="2 3">
    <name type="scientific">Thermococcus chitonophagus</name>
    <dbReference type="NCBI Taxonomy" id="54262"/>
    <lineage>
        <taxon>Archaea</taxon>
        <taxon>Methanobacteriati</taxon>
        <taxon>Methanobacteriota</taxon>
        <taxon>Thermococci</taxon>
        <taxon>Thermococcales</taxon>
        <taxon>Thermococcaceae</taxon>
        <taxon>Thermococcus</taxon>
    </lineage>
</organism>
<reference evidence="2 3" key="1">
    <citation type="submission" date="2016-04" db="EMBL/GenBank/DDBJ databases">
        <title>Complete genome sequence of Thermococcus chitonophagus type strain GC74.</title>
        <authorList>
            <person name="Oger P.M."/>
        </authorList>
    </citation>
    <scope>NUCLEOTIDE SEQUENCE [LARGE SCALE GENOMIC DNA]</scope>
    <source>
        <strain evidence="2 3">GC74</strain>
    </source>
</reference>